<dbReference type="OrthoDB" id="9775794at2"/>
<dbReference type="RefSeq" id="WP_126613132.1">
    <property type="nucleotide sequence ID" value="NZ_CP034562.1"/>
</dbReference>
<keyword evidence="2" id="KW-0456">Lyase</keyword>
<sequence length="258" mass="27805">MDYQNLLLEKNDGLLIITINRESKLNALNSKTLGELKEAFQIAYDDDSVRAVIITGKGQKAFVAGADISELKDLNELNARKFSEEGQEIFNGIENCTKPVIAAVNGFALGGGCELALACHIRIASVNAKFGLPEVTLGIIPGYGGTQRLPLLVGKGIANEMILTGEMITAERAQIMNLVNLVVSQEDLLPKAIEMAKKILNKAPIAVSHVIDCINASHSSKNGYQTEANAFSSAIKTEDFIEGTAAFLEKRKPNFQGK</sequence>
<dbReference type="GO" id="GO:0006635">
    <property type="term" value="P:fatty acid beta-oxidation"/>
    <property type="evidence" value="ECO:0007669"/>
    <property type="project" value="TreeGrafter"/>
</dbReference>
<accession>A0A3Q9FN14</accession>
<evidence type="ECO:0000313" key="5">
    <source>
        <dbReference type="Proteomes" id="UP000267268"/>
    </source>
</evidence>
<evidence type="ECO:0000256" key="2">
    <source>
        <dbReference type="ARBA" id="ARBA00023239"/>
    </source>
</evidence>
<dbReference type="AlphaFoldDB" id="A0A3Q9FN14"/>
<dbReference type="CDD" id="cd06558">
    <property type="entry name" value="crotonase-like"/>
    <property type="match status" value="1"/>
</dbReference>
<dbReference type="Proteomes" id="UP000267268">
    <property type="component" value="Chromosome 1"/>
</dbReference>
<evidence type="ECO:0000256" key="3">
    <source>
        <dbReference type="RuleBase" id="RU003707"/>
    </source>
</evidence>
<dbReference type="FunFam" id="3.90.226.10:FF:000009">
    <property type="entry name" value="Carnitinyl-CoA dehydratase"/>
    <property type="match status" value="1"/>
</dbReference>
<organism evidence="4 5">
    <name type="scientific">Flammeovirga pectinis</name>
    <dbReference type="NCBI Taxonomy" id="2494373"/>
    <lineage>
        <taxon>Bacteria</taxon>
        <taxon>Pseudomonadati</taxon>
        <taxon>Bacteroidota</taxon>
        <taxon>Cytophagia</taxon>
        <taxon>Cytophagales</taxon>
        <taxon>Flammeovirgaceae</taxon>
        <taxon>Flammeovirga</taxon>
    </lineage>
</organism>
<keyword evidence="5" id="KW-1185">Reference proteome</keyword>
<protein>
    <submittedName>
        <fullName evidence="4">Enoyl-CoA hydratase</fullName>
    </submittedName>
</protein>
<dbReference type="Gene3D" id="3.90.226.10">
    <property type="entry name" value="2-enoyl-CoA Hydratase, Chain A, domain 1"/>
    <property type="match status" value="1"/>
</dbReference>
<dbReference type="PANTHER" id="PTHR11941:SF54">
    <property type="entry name" value="ENOYL-COA HYDRATASE, MITOCHONDRIAL"/>
    <property type="match status" value="1"/>
</dbReference>
<comment type="similarity">
    <text evidence="1 3">Belongs to the enoyl-CoA hydratase/isomerase family.</text>
</comment>
<reference evidence="4 5" key="1">
    <citation type="submission" date="2018-12" db="EMBL/GenBank/DDBJ databases">
        <title>Flammeovirga pectinis sp. nov., isolated from the gut of the Korean scallop, Patinopecten yessoensis.</title>
        <authorList>
            <person name="Bae J.-W."/>
            <person name="Jeong Y.-S."/>
            <person name="Kang W."/>
        </authorList>
    </citation>
    <scope>NUCLEOTIDE SEQUENCE [LARGE SCALE GENOMIC DNA]</scope>
    <source>
        <strain evidence="4 5">L12M1</strain>
    </source>
</reference>
<dbReference type="EMBL" id="CP034562">
    <property type="protein sequence ID" value="AZQ62026.1"/>
    <property type="molecule type" value="Genomic_DNA"/>
</dbReference>
<evidence type="ECO:0000313" key="4">
    <source>
        <dbReference type="EMBL" id="AZQ62026.1"/>
    </source>
</evidence>
<dbReference type="Pfam" id="PF00378">
    <property type="entry name" value="ECH_1"/>
    <property type="match status" value="1"/>
</dbReference>
<dbReference type="KEGG" id="fll:EI427_07170"/>
<evidence type="ECO:0000256" key="1">
    <source>
        <dbReference type="ARBA" id="ARBA00005254"/>
    </source>
</evidence>
<dbReference type="InterPro" id="IPR029045">
    <property type="entry name" value="ClpP/crotonase-like_dom_sf"/>
</dbReference>
<dbReference type="SUPFAM" id="SSF52096">
    <property type="entry name" value="ClpP/crotonase"/>
    <property type="match status" value="1"/>
</dbReference>
<dbReference type="InterPro" id="IPR018376">
    <property type="entry name" value="Enoyl-CoA_hyd/isom_CS"/>
</dbReference>
<gene>
    <name evidence="4" type="ORF">EI427_07170</name>
</gene>
<dbReference type="PROSITE" id="PS00166">
    <property type="entry name" value="ENOYL_COA_HYDRATASE"/>
    <property type="match status" value="1"/>
</dbReference>
<dbReference type="InterPro" id="IPR001753">
    <property type="entry name" value="Enoyl-CoA_hydra/iso"/>
</dbReference>
<proteinExistence type="inferred from homology"/>
<dbReference type="PANTHER" id="PTHR11941">
    <property type="entry name" value="ENOYL-COA HYDRATASE-RELATED"/>
    <property type="match status" value="1"/>
</dbReference>
<name>A0A3Q9FN14_9BACT</name>
<dbReference type="GO" id="GO:0016829">
    <property type="term" value="F:lyase activity"/>
    <property type="evidence" value="ECO:0007669"/>
    <property type="project" value="UniProtKB-KW"/>
</dbReference>